<dbReference type="GO" id="GO:0016787">
    <property type="term" value="F:hydrolase activity"/>
    <property type="evidence" value="ECO:0007669"/>
    <property type="project" value="UniProtKB-KW"/>
</dbReference>
<evidence type="ECO:0000313" key="3">
    <source>
        <dbReference type="EMBL" id="AXQ54678.1"/>
    </source>
</evidence>
<dbReference type="Pfam" id="PF00857">
    <property type="entry name" value="Isochorismatase"/>
    <property type="match status" value="1"/>
</dbReference>
<evidence type="ECO:0000256" key="1">
    <source>
        <dbReference type="SAM" id="MobiDB-lite"/>
    </source>
</evidence>
<dbReference type="PANTHER" id="PTHR43559">
    <property type="entry name" value="HYDROLASE YCAC-RELATED"/>
    <property type="match status" value="1"/>
</dbReference>
<accession>A0A385D8G6</accession>
<dbReference type="PANTHER" id="PTHR43559:SF1">
    <property type="entry name" value="HYDROLASE"/>
    <property type="match status" value="1"/>
</dbReference>
<dbReference type="KEGG" id="sky:D0C37_08740"/>
<proteinExistence type="predicted"/>
<dbReference type="CDD" id="cd01012">
    <property type="entry name" value="YcaC_related"/>
    <property type="match status" value="1"/>
</dbReference>
<dbReference type="RefSeq" id="WP_117349082.1">
    <property type="nucleotide sequence ID" value="NZ_JBEUPE010000011.1"/>
</dbReference>
<evidence type="ECO:0000313" key="4">
    <source>
        <dbReference type="Proteomes" id="UP000259636"/>
    </source>
</evidence>
<dbReference type="Gene3D" id="3.40.50.850">
    <property type="entry name" value="Isochorismatase-like"/>
    <property type="match status" value="1"/>
</dbReference>
<feature type="region of interest" description="Disordered" evidence="1">
    <location>
        <begin position="1"/>
        <end position="69"/>
    </location>
</feature>
<dbReference type="InterPro" id="IPR053152">
    <property type="entry name" value="Hydrolase_YcaC-like"/>
</dbReference>
<sequence>MTSGPEERPGPDRLPDPAARSPEGDGITVSYEVRHGPPTAEPPGPAATRPKGQPAMAADEATAPVTPSPELLTPDDHALMLIDHESQMGFAVASHPMEVVLNNVTGLAKAAVLFGVPTIVTTVMERHFSGPLFRGVREAFPDTSGWIDRTTMNAWEDPRVRDRYLATGRRKLVLAGLWTEVCVVAPALCALDEGHQVYVVTDACGGVSAEAHERAVQRLVQAGAQPLTWLQYLLELQRDWARSETASAVGDLARAHGGTYGLGAEYIYQMLAWDRADQAAK</sequence>
<dbReference type="Proteomes" id="UP000259636">
    <property type="component" value="Chromosome"/>
</dbReference>
<dbReference type="InterPro" id="IPR036380">
    <property type="entry name" value="Isochorismatase-like_sf"/>
</dbReference>
<keyword evidence="3" id="KW-0378">Hydrolase</keyword>
<feature type="compositionally biased region" description="Basic and acidic residues" evidence="1">
    <location>
        <begin position="1"/>
        <end position="15"/>
    </location>
</feature>
<dbReference type="AlphaFoldDB" id="A0A385D8G6"/>
<evidence type="ECO:0000259" key="2">
    <source>
        <dbReference type="Pfam" id="PF00857"/>
    </source>
</evidence>
<organism evidence="3 4">
    <name type="scientific">Streptomyces koyangensis</name>
    <dbReference type="NCBI Taxonomy" id="188770"/>
    <lineage>
        <taxon>Bacteria</taxon>
        <taxon>Bacillati</taxon>
        <taxon>Actinomycetota</taxon>
        <taxon>Actinomycetes</taxon>
        <taxon>Kitasatosporales</taxon>
        <taxon>Streptomycetaceae</taxon>
        <taxon>Streptomyces</taxon>
        <taxon>Streptomyces aurantiacus group</taxon>
    </lineage>
</organism>
<reference evidence="3 4" key="1">
    <citation type="submission" date="2018-08" db="EMBL/GenBank/DDBJ databases">
        <authorList>
            <person name="Ferrada E.E."/>
            <person name="Latorre B.A."/>
        </authorList>
    </citation>
    <scope>NUCLEOTIDE SEQUENCE [LARGE SCALE GENOMIC DNA]</scope>
    <source>
        <strain evidence="3 4">VK-A60T</strain>
    </source>
</reference>
<gene>
    <name evidence="3" type="ORF">D0C37_08740</name>
</gene>
<dbReference type="EMBL" id="CP031742">
    <property type="protein sequence ID" value="AXQ54678.1"/>
    <property type="molecule type" value="Genomic_DNA"/>
</dbReference>
<dbReference type="SUPFAM" id="SSF52499">
    <property type="entry name" value="Isochorismatase-like hydrolases"/>
    <property type="match status" value="1"/>
</dbReference>
<feature type="domain" description="Isochorismatase-like" evidence="2">
    <location>
        <begin position="78"/>
        <end position="229"/>
    </location>
</feature>
<protein>
    <submittedName>
        <fullName evidence="3">Hydrolase</fullName>
    </submittedName>
</protein>
<dbReference type="InterPro" id="IPR000868">
    <property type="entry name" value="Isochorismatase-like_dom"/>
</dbReference>
<name>A0A385D8G6_9ACTN</name>